<proteinExistence type="predicted"/>
<dbReference type="CDD" id="cd00431">
    <property type="entry name" value="cysteine_hydrolases"/>
    <property type="match status" value="1"/>
</dbReference>
<feature type="domain" description="Isochorismatase-like" evidence="2">
    <location>
        <begin position="13"/>
        <end position="178"/>
    </location>
</feature>
<keyword evidence="1" id="KW-0378">Hydrolase</keyword>
<evidence type="ECO:0000313" key="4">
    <source>
        <dbReference type="Proteomes" id="UP000623067"/>
    </source>
</evidence>
<evidence type="ECO:0000259" key="2">
    <source>
        <dbReference type="Pfam" id="PF00857"/>
    </source>
</evidence>
<dbReference type="RefSeq" id="WP_188659652.1">
    <property type="nucleotide sequence ID" value="NZ_BMIH01000004.1"/>
</dbReference>
<evidence type="ECO:0000313" key="3">
    <source>
        <dbReference type="EMBL" id="GGB39054.1"/>
    </source>
</evidence>
<dbReference type="GO" id="GO:0016787">
    <property type="term" value="F:hydrolase activity"/>
    <property type="evidence" value="ECO:0007669"/>
    <property type="project" value="UniProtKB-KW"/>
</dbReference>
<sequence>MDATITEPAAGGTALVIIDMINRLDFEDAPDIIAAAEEAAQAIRRLRDAADACGVPAIYVNDNGGKWHSDRSALIEEVRGANPVARRIVDLLAPREQDYFVIKPQFSGFYATNLPVLLPRLGASRLILTGIAADICVLFTAADAHMREYDLWVPPEGVASFDARRTNWALEIMAKSMAADTRGLDSQSVADWVAAG</sequence>
<comment type="caution">
    <text evidence="3">The sequence shown here is derived from an EMBL/GenBank/DDBJ whole genome shotgun (WGS) entry which is preliminary data.</text>
</comment>
<dbReference type="SUPFAM" id="SSF52499">
    <property type="entry name" value="Isochorismatase-like hydrolases"/>
    <property type="match status" value="1"/>
</dbReference>
<protein>
    <submittedName>
        <fullName evidence="3">Isochorismatase</fullName>
    </submittedName>
</protein>
<dbReference type="Pfam" id="PF00857">
    <property type="entry name" value="Isochorismatase"/>
    <property type="match status" value="1"/>
</dbReference>
<reference evidence="3" key="2">
    <citation type="submission" date="2020-09" db="EMBL/GenBank/DDBJ databases">
        <authorList>
            <person name="Sun Q."/>
            <person name="Zhou Y."/>
        </authorList>
    </citation>
    <scope>NUCLEOTIDE SEQUENCE</scope>
    <source>
        <strain evidence="3">CGMCC 1.15330</strain>
    </source>
</reference>
<reference evidence="3" key="1">
    <citation type="journal article" date="2014" name="Int. J. Syst. Evol. Microbiol.">
        <title>Complete genome sequence of Corynebacterium casei LMG S-19264T (=DSM 44701T), isolated from a smear-ripened cheese.</title>
        <authorList>
            <consortium name="US DOE Joint Genome Institute (JGI-PGF)"/>
            <person name="Walter F."/>
            <person name="Albersmeier A."/>
            <person name="Kalinowski J."/>
            <person name="Ruckert C."/>
        </authorList>
    </citation>
    <scope>NUCLEOTIDE SEQUENCE</scope>
    <source>
        <strain evidence="3">CGMCC 1.15330</strain>
    </source>
</reference>
<keyword evidence="4" id="KW-1185">Reference proteome</keyword>
<gene>
    <name evidence="3" type="primary">pncA</name>
    <name evidence="3" type="ORF">GCM10011380_30650</name>
</gene>
<dbReference type="InterPro" id="IPR050272">
    <property type="entry name" value="Isochorismatase-like_hydrls"/>
</dbReference>
<dbReference type="PANTHER" id="PTHR43540:SF6">
    <property type="entry name" value="ISOCHORISMATASE-LIKE DOMAIN-CONTAINING PROTEIN"/>
    <property type="match status" value="1"/>
</dbReference>
<dbReference type="InterPro" id="IPR000868">
    <property type="entry name" value="Isochorismatase-like_dom"/>
</dbReference>
<dbReference type="Proteomes" id="UP000623067">
    <property type="component" value="Unassembled WGS sequence"/>
</dbReference>
<dbReference type="AlphaFoldDB" id="A0A916TBL0"/>
<dbReference type="EMBL" id="BMIH01000004">
    <property type="protein sequence ID" value="GGB39054.1"/>
    <property type="molecule type" value="Genomic_DNA"/>
</dbReference>
<evidence type="ECO:0000256" key="1">
    <source>
        <dbReference type="ARBA" id="ARBA00022801"/>
    </source>
</evidence>
<name>A0A916TBL0_9SPHN</name>
<dbReference type="InterPro" id="IPR036380">
    <property type="entry name" value="Isochorismatase-like_sf"/>
</dbReference>
<dbReference type="PANTHER" id="PTHR43540">
    <property type="entry name" value="PEROXYUREIDOACRYLATE/UREIDOACRYLATE AMIDOHYDROLASE-RELATED"/>
    <property type="match status" value="1"/>
</dbReference>
<dbReference type="Gene3D" id="3.40.50.850">
    <property type="entry name" value="Isochorismatase-like"/>
    <property type="match status" value="1"/>
</dbReference>
<accession>A0A916TBL0</accession>
<organism evidence="3 4">
    <name type="scientific">Sphingomonas metalli</name>
    <dbReference type="NCBI Taxonomy" id="1779358"/>
    <lineage>
        <taxon>Bacteria</taxon>
        <taxon>Pseudomonadati</taxon>
        <taxon>Pseudomonadota</taxon>
        <taxon>Alphaproteobacteria</taxon>
        <taxon>Sphingomonadales</taxon>
        <taxon>Sphingomonadaceae</taxon>
        <taxon>Sphingomonas</taxon>
    </lineage>
</organism>